<dbReference type="eggNOG" id="ENOG5033ENT">
    <property type="taxonomic scope" value="Bacteria"/>
</dbReference>
<keyword evidence="2" id="KW-1185">Reference proteome</keyword>
<evidence type="ECO:0000313" key="2">
    <source>
        <dbReference type="Proteomes" id="UP000005824"/>
    </source>
</evidence>
<accession>B4CXR9</accession>
<dbReference type="Proteomes" id="UP000005824">
    <property type="component" value="Unassembled WGS sequence"/>
</dbReference>
<sequence>MDISKANTEPFYAFHRFHESLNRLVKTIAGSLAFTERSVGTGHVGSKLLSALIEGAGEPWGGLNHYDPQKELADATLFFVEMAIVRVDSAMEDFLVSTDAEMSRWVAHRSHGKEQRKATTVVNEAADDYSTLPLVKLWNACGWKSKPTEELVAVYQFFHRARNCIAHRNGRMTGELAKSLSDPDFAKKWKKVNTPRGTPSMPLPNISGDRVILRPRDVILYSGVCRKLAAEVSSLLLNDMGEKGLLYMAAYHSLLTDSPTPWGNSARGPEAVVNWALTHRLHARDVSASKTIASLKSAGLWERCRDRYRLLAPKLKIRAA</sequence>
<dbReference type="RefSeq" id="WP_006978686.1">
    <property type="nucleotide sequence ID" value="NZ_ABVL01000003.1"/>
</dbReference>
<dbReference type="EMBL" id="ABVL01000003">
    <property type="protein sequence ID" value="EDY21067.1"/>
    <property type="molecule type" value="Genomic_DNA"/>
</dbReference>
<comment type="caution">
    <text evidence="1">The sequence shown here is derived from an EMBL/GenBank/DDBJ whole genome shotgun (WGS) entry which is preliminary data.</text>
</comment>
<dbReference type="AlphaFoldDB" id="B4CXR9"/>
<evidence type="ECO:0000313" key="1">
    <source>
        <dbReference type="EMBL" id="EDY21067.1"/>
    </source>
</evidence>
<proteinExistence type="predicted"/>
<organism evidence="1 2">
    <name type="scientific">Chthoniobacter flavus Ellin428</name>
    <dbReference type="NCBI Taxonomy" id="497964"/>
    <lineage>
        <taxon>Bacteria</taxon>
        <taxon>Pseudomonadati</taxon>
        <taxon>Verrucomicrobiota</taxon>
        <taxon>Spartobacteria</taxon>
        <taxon>Chthoniobacterales</taxon>
        <taxon>Chthoniobacteraceae</taxon>
        <taxon>Chthoniobacter</taxon>
    </lineage>
</organism>
<reference evidence="1 2" key="1">
    <citation type="journal article" date="2011" name="J. Bacteriol.">
        <title>Genome sequence of Chthoniobacter flavus Ellin428, an aerobic heterotrophic soil bacterium.</title>
        <authorList>
            <person name="Kant R."/>
            <person name="van Passel M.W."/>
            <person name="Palva A."/>
            <person name="Lucas S."/>
            <person name="Lapidus A."/>
            <person name="Glavina Del Rio T."/>
            <person name="Dalin E."/>
            <person name="Tice H."/>
            <person name="Bruce D."/>
            <person name="Goodwin L."/>
            <person name="Pitluck S."/>
            <person name="Larimer F.W."/>
            <person name="Land M.L."/>
            <person name="Hauser L."/>
            <person name="Sangwan P."/>
            <person name="de Vos W.M."/>
            <person name="Janssen P.H."/>
            <person name="Smidt H."/>
        </authorList>
    </citation>
    <scope>NUCLEOTIDE SEQUENCE [LARGE SCALE GENOMIC DNA]</scope>
    <source>
        <strain evidence="1 2">Ellin428</strain>
    </source>
</reference>
<gene>
    <name evidence="1" type="ORF">CfE428DRAFT_1360</name>
</gene>
<protein>
    <submittedName>
        <fullName evidence="1">Uncharacterized protein</fullName>
    </submittedName>
</protein>
<dbReference type="InParanoid" id="B4CXR9"/>
<name>B4CXR9_9BACT</name>